<dbReference type="GO" id="GO:0016740">
    <property type="term" value="F:transferase activity"/>
    <property type="evidence" value="ECO:0007669"/>
    <property type="project" value="UniProtKB-KW"/>
</dbReference>
<proteinExistence type="inferred from homology"/>
<comment type="similarity">
    <text evidence="1">Belongs to the DDAH family.</text>
</comment>
<dbReference type="PATRIC" id="fig|861299.3.peg.699"/>
<dbReference type="PANTHER" id="PTHR12737">
    <property type="entry name" value="DIMETHYLARGININE DIMETHYLAMINOHYDROLASE"/>
    <property type="match status" value="1"/>
</dbReference>
<keyword evidence="5" id="KW-0808">Transferase</keyword>
<keyword evidence="6" id="KW-1185">Reference proteome</keyword>
<dbReference type="GO" id="GO:0000052">
    <property type="term" value="P:citrulline metabolic process"/>
    <property type="evidence" value="ECO:0007669"/>
    <property type="project" value="TreeGrafter"/>
</dbReference>
<evidence type="ECO:0000313" key="6">
    <source>
        <dbReference type="Proteomes" id="UP000019151"/>
    </source>
</evidence>
<evidence type="ECO:0000256" key="4">
    <source>
        <dbReference type="SAM" id="Coils"/>
    </source>
</evidence>
<feature type="active site" description="Proton donor" evidence="3">
    <location>
        <position position="163"/>
    </location>
</feature>
<organism evidence="5 6">
    <name type="scientific">Gemmatirosa kalamazoonensis</name>
    <dbReference type="NCBI Taxonomy" id="861299"/>
    <lineage>
        <taxon>Bacteria</taxon>
        <taxon>Pseudomonadati</taxon>
        <taxon>Gemmatimonadota</taxon>
        <taxon>Gemmatimonadia</taxon>
        <taxon>Gemmatimonadales</taxon>
        <taxon>Gemmatimonadaceae</taxon>
        <taxon>Gemmatirosa</taxon>
    </lineage>
</organism>
<feature type="coiled-coil region" evidence="4">
    <location>
        <begin position="31"/>
        <end position="58"/>
    </location>
</feature>
<protein>
    <submittedName>
        <fullName evidence="5">Amidinotransferase</fullName>
    </submittedName>
</protein>
<dbReference type="FunCoup" id="W0RAW8">
    <property type="interactions" value="39"/>
</dbReference>
<dbReference type="InParanoid" id="W0RAW8"/>
<gene>
    <name evidence="5" type="ORF">J421_0687</name>
</gene>
<dbReference type="GO" id="GO:0006525">
    <property type="term" value="P:arginine metabolic process"/>
    <property type="evidence" value="ECO:0007669"/>
    <property type="project" value="TreeGrafter"/>
</dbReference>
<dbReference type="KEGG" id="gba:J421_0687"/>
<evidence type="ECO:0000256" key="2">
    <source>
        <dbReference type="ARBA" id="ARBA00022801"/>
    </source>
</evidence>
<dbReference type="EMBL" id="CP007128">
    <property type="protein sequence ID" value="AHG88224.1"/>
    <property type="molecule type" value="Genomic_DNA"/>
</dbReference>
<dbReference type="SUPFAM" id="SSF55909">
    <property type="entry name" value="Pentein"/>
    <property type="match status" value="1"/>
</dbReference>
<dbReference type="eggNOG" id="COG1834">
    <property type="taxonomic scope" value="Bacteria"/>
</dbReference>
<sequence>MSARVVAFTREVPRTIAECELTHVAREPIDVAAARAEHAAYERALADARCEVRRLADDDDHPDAVFVEDTAVVLDELAVLARPGAASRRGEIDTVADALGTLRPLARIDAPATLDGGDVLRVGRRIWVGVGGRTSAEGAAQLRAHAAPLGYDVRAVATRGCLHLKSAVTAVADDLLLVNPDWVDADVFGLRTLAVDPAEPFAANALLVSGRVLHGAHFARTRRRLEAAGVRVVPVPAEELAKAEGGVTCGSILVTVP</sequence>
<evidence type="ECO:0000256" key="1">
    <source>
        <dbReference type="ARBA" id="ARBA00008532"/>
    </source>
</evidence>
<dbReference type="STRING" id="861299.J421_0687"/>
<dbReference type="Proteomes" id="UP000019151">
    <property type="component" value="Chromosome"/>
</dbReference>
<dbReference type="OrthoDB" id="9790596at2"/>
<reference evidence="5 6" key="1">
    <citation type="journal article" date="2014" name="Genome Announc.">
        <title>Genome Sequence and Methylome of Soil Bacterium Gemmatirosa kalamazoonensis KBS708T, a Member of the Rarely Cultivated Gemmatimonadetes Phylum.</title>
        <authorList>
            <person name="Debruyn J.M."/>
            <person name="Radosevich M."/>
            <person name="Wommack K.E."/>
            <person name="Polson S.W."/>
            <person name="Hauser L.J."/>
            <person name="Fawaz M.N."/>
            <person name="Korlach J."/>
            <person name="Tsai Y.C."/>
        </authorList>
    </citation>
    <scope>NUCLEOTIDE SEQUENCE [LARGE SCALE GENOMIC DNA]</scope>
    <source>
        <strain evidence="5 6">KBS708</strain>
    </source>
</reference>
<evidence type="ECO:0000313" key="5">
    <source>
        <dbReference type="EMBL" id="AHG88224.1"/>
    </source>
</evidence>
<name>W0RAW8_9BACT</name>
<evidence type="ECO:0000256" key="3">
    <source>
        <dbReference type="PIRSR" id="PIRSR633199-1"/>
    </source>
</evidence>
<accession>W0RAW8</accession>
<dbReference type="GO" id="GO:0016597">
    <property type="term" value="F:amino acid binding"/>
    <property type="evidence" value="ECO:0007669"/>
    <property type="project" value="TreeGrafter"/>
</dbReference>
<keyword evidence="2" id="KW-0378">Hydrolase</keyword>
<dbReference type="Gene3D" id="3.75.10.10">
    <property type="entry name" value="L-arginine/glycine Amidinotransferase, Chain A"/>
    <property type="match status" value="1"/>
</dbReference>
<dbReference type="AlphaFoldDB" id="W0RAW8"/>
<feature type="active site" description="Nucleophile" evidence="3">
    <location>
        <position position="249"/>
    </location>
</feature>
<keyword evidence="4" id="KW-0175">Coiled coil</keyword>
<dbReference type="RefSeq" id="WP_104023010.1">
    <property type="nucleotide sequence ID" value="NZ_CP007128.1"/>
</dbReference>
<dbReference type="GO" id="GO:0045429">
    <property type="term" value="P:positive regulation of nitric oxide biosynthetic process"/>
    <property type="evidence" value="ECO:0007669"/>
    <property type="project" value="TreeGrafter"/>
</dbReference>
<dbReference type="PANTHER" id="PTHR12737:SF9">
    <property type="entry name" value="DIMETHYLARGININASE"/>
    <property type="match status" value="1"/>
</dbReference>
<dbReference type="InterPro" id="IPR033199">
    <property type="entry name" value="DDAH-like"/>
</dbReference>
<dbReference type="HOGENOM" id="CLU_067923_1_0_0"/>
<dbReference type="GO" id="GO:0016403">
    <property type="term" value="F:dimethylargininase activity"/>
    <property type="evidence" value="ECO:0007669"/>
    <property type="project" value="TreeGrafter"/>
</dbReference>